<organism evidence="2 3">
    <name type="scientific">Leptospira kobayashii</name>
    <dbReference type="NCBI Taxonomy" id="1917830"/>
    <lineage>
        <taxon>Bacteria</taxon>
        <taxon>Pseudomonadati</taxon>
        <taxon>Spirochaetota</taxon>
        <taxon>Spirochaetia</taxon>
        <taxon>Leptospirales</taxon>
        <taxon>Leptospiraceae</taxon>
        <taxon>Leptospira</taxon>
    </lineage>
</organism>
<dbReference type="SUPFAM" id="SSF51735">
    <property type="entry name" value="NAD(P)-binding Rossmann-fold domains"/>
    <property type="match status" value="1"/>
</dbReference>
<gene>
    <name evidence="2" type="ORF">LPTSP3_g07700</name>
</gene>
<dbReference type="Proteomes" id="UP000245263">
    <property type="component" value="Chromosome 1"/>
</dbReference>
<dbReference type="PANTHER" id="PTHR43157:SF31">
    <property type="entry name" value="PHOSPHATIDYLINOSITOL-GLYCAN BIOSYNTHESIS CLASS F PROTEIN"/>
    <property type="match status" value="1"/>
</dbReference>
<reference evidence="2 3" key="1">
    <citation type="submission" date="2021-08" db="EMBL/GenBank/DDBJ databases">
        <title>Complete genome sequence of Leptospira kobayashii strain E30.</title>
        <authorList>
            <person name="Nakao R."/>
            <person name="Nakamura S."/>
            <person name="Masuzawa T."/>
            <person name="Koizumi N."/>
        </authorList>
    </citation>
    <scope>NUCLEOTIDE SEQUENCE [LARGE SCALE GENOMIC DNA]</scope>
    <source>
        <strain evidence="2 3">E30</strain>
    </source>
</reference>
<dbReference type="Gene3D" id="3.40.50.720">
    <property type="entry name" value="NAD(P)-binding Rossmann-like Domain"/>
    <property type="match status" value="1"/>
</dbReference>
<evidence type="ECO:0000256" key="1">
    <source>
        <dbReference type="ARBA" id="ARBA00023002"/>
    </source>
</evidence>
<dbReference type="Pfam" id="PF00106">
    <property type="entry name" value="adh_short"/>
    <property type="match status" value="1"/>
</dbReference>
<dbReference type="PANTHER" id="PTHR43157">
    <property type="entry name" value="PHOSPHATIDYLINOSITOL-GLYCAN BIOSYNTHESIS CLASS F PROTEIN-RELATED"/>
    <property type="match status" value="1"/>
</dbReference>
<name>A0ABN6KA82_9LEPT</name>
<dbReference type="EMBL" id="AP025028">
    <property type="protein sequence ID" value="BDA77840.1"/>
    <property type="molecule type" value="Genomic_DNA"/>
</dbReference>
<evidence type="ECO:0000313" key="3">
    <source>
        <dbReference type="Proteomes" id="UP000245263"/>
    </source>
</evidence>
<keyword evidence="3" id="KW-1185">Reference proteome</keyword>
<proteinExistence type="predicted"/>
<protein>
    <submittedName>
        <fullName evidence="2">Retinol dehydrogenase</fullName>
    </submittedName>
</protein>
<accession>A0ABN6KA82</accession>
<dbReference type="PRINTS" id="PR00081">
    <property type="entry name" value="GDHRDH"/>
</dbReference>
<sequence length="282" mass="31426">MSEKIVIITGATDGIGKVAAREILKKGYSVALVARSKEKLNQVNTELAPFAVKNSISLYQADLSSLKETKKVAEKIKKDFPKIHVLLNNAGAFFSERSVTQEGLESTFALNHLNYFIFADTLIPSLHASGEGRIVNVASGAHFGVSLDFDNLQGETKYSGWKQYQRSKLMNVYFTYELDERLKEKSITVNCLHPGFVKTKFGHNNVGIAKSLLQFAQNLFAIGEDKGARTSVFLATSDEVKNVTGQYFEKSKVKKSSKQSYDLAARKELWKRSEQIAKTILK</sequence>
<dbReference type="CDD" id="cd05327">
    <property type="entry name" value="retinol-DH_like_SDR_c_like"/>
    <property type="match status" value="1"/>
</dbReference>
<dbReference type="InterPro" id="IPR036291">
    <property type="entry name" value="NAD(P)-bd_dom_sf"/>
</dbReference>
<dbReference type="InterPro" id="IPR002347">
    <property type="entry name" value="SDR_fam"/>
</dbReference>
<evidence type="ECO:0000313" key="2">
    <source>
        <dbReference type="EMBL" id="BDA77840.1"/>
    </source>
</evidence>
<keyword evidence="1" id="KW-0560">Oxidoreductase</keyword>
<dbReference type="RefSeq" id="WP_109020712.1">
    <property type="nucleotide sequence ID" value="NZ_AP025028.1"/>
</dbReference>